<name>A0A7C8ZX11_OPUST</name>
<proteinExistence type="predicted"/>
<reference evidence="2" key="2">
    <citation type="submission" date="2020-07" db="EMBL/GenBank/DDBJ databases">
        <authorList>
            <person name="Vera ALvarez R."/>
            <person name="Arias-Moreno D.M."/>
            <person name="Jimenez-Jacinto V."/>
            <person name="Jimenez-Bremont J.F."/>
            <person name="Swaminathan K."/>
            <person name="Moose S.P."/>
            <person name="Guerrero-Gonzalez M.L."/>
            <person name="Marino-Ramirez L."/>
            <person name="Landsman D."/>
            <person name="Rodriguez-Kessler M."/>
            <person name="Delgado-Sanchez P."/>
        </authorList>
    </citation>
    <scope>NUCLEOTIDE SEQUENCE</scope>
    <source>
        <tissue evidence="2">Cladode</tissue>
    </source>
</reference>
<dbReference type="Gene3D" id="2.40.50.140">
    <property type="entry name" value="Nucleic acid-binding proteins"/>
    <property type="match status" value="1"/>
</dbReference>
<protein>
    <recommendedName>
        <fullName evidence="1">Replication protein A 70 kDa DNA-binding subunit B/D first OB fold domain-containing protein</fullName>
    </recommendedName>
</protein>
<reference evidence="2" key="1">
    <citation type="journal article" date="2013" name="J. Plant Res.">
        <title>Effect of fungi and light on seed germination of three Opuntia species from semiarid lands of central Mexico.</title>
        <authorList>
            <person name="Delgado-Sanchez P."/>
            <person name="Jimenez-Bremont J.F."/>
            <person name="Guerrero-Gonzalez Mde L."/>
            <person name="Flores J."/>
        </authorList>
    </citation>
    <scope>NUCLEOTIDE SEQUENCE</scope>
    <source>
        <tissue evidence="2">Cladode</tissue>
    </source>
</reference>
<dbReference type="SUPFAM" id="SSF50249">
    <property type="entry name" value="Nucleic acid-binding proteins"/>
    <property type="match status" value="1"/>
</dbReference>
<evidence type="ECO:0000259" key="1">
    <source>
        <dbReference type="Pfam" id="PF02721"/>
    </source>
</evidence>
<sequence>MPDCFSILAEKEAKIQATIFGDNVAHYDKAVKFGKEYEISNARIKHIKEQYRTTEEEYEMEFVDTTIIRPLFQASSRDDVPEYCDIGAIPHIVESEDRHDVLGIVLYIGMLRTLRLPSSSGETREVLVRELIIKIVGYYFLFIDCMYCNHSLLPQCTFVNYGMSNVFTL</sequence>
<accession>A0A7C8ZX11</accession>
<dbReference type="EMBL" id="GISG01171734">
    <property type="protein sequence ID" value="MBA4651815.1"/>
    <property type="molecule type" value="Transcribed_RNA"/>
</dbReference>
<organism evidence="2">
    <name type="scientific">Opuntia streptacantha</name>
    <name type="common">Prickly pear cactus</name>
    <name type="synonym">Opuntia cardona</name>
    <dbReference type="NCBI Taxonomy" id="393608"/>
    <lineage>
        <taxon>Eukaryota</taxon>
        <taxon>Viridiplantae</taxon>
        <taxon>Streptophyta</taxon>
        <taxon>Embryophyta</taxon>
        <taxon>Tracheophyta</taxon>
        <taxon>Spermatophyta</taxon>
        <taxon>Magnoliopsida</taxon>
        <taxon>eudicotyledons</taxon>
        <taxon>Gunneridae</taxon>
        <taxon>Pentapetalae</taxon>
        <taxon>Caryophyllales</taxon>
        <taxon>Cactineae</taxon>
        <taxon>Cactaceae</taxon>
        <taxon>Opuntioideae</taxon>
        <taxon>Opuntia</taxon>
    </lineage>
</organism>
<dbReference type="AlphaFoldDB" id="A0A7C8ZX11"/>
<feature type="domain" description="Replication protein A 70 kDa DNA-binding subunit B/D first OB fold" evidence="1">
    <location>
        <begin position="10"/>
        <end position="69"/>
    </location>
</feature>
<dbReference type="InterPro" id="IPR012340">
    <property type="entry name" value="NA-bd_OB-fold"/>
</dbReference>
<dbReference type="InterPro" id="IPR003871">
    <property type="entry name" value="RFA1B/D_OB_1st"/>
</dbReference>
<dbReference type="Pfam" id="PF02721">
    <property type="entry name" value="DUF223"/>
    <property type="match status" value="1"/>
</dbReference>
<evidence type="ECO:0000313" key="2">
    <source>
        <dbReference type="EMBL" id="MBA4651815.1"/>
    </source>
</evidence>